<comment type="caution">
    <text evidence="15">The sequence shown here is derived from an EMBL/GenBank/DDBJ whole genome shotgun (WGS) entry which is preliminary data.</text>
</comment>
<evidence type="ECO:0000259" key="13">
    <source>
        <dbReference type="Pfam" id="PF00593"/>
    </source>
</evidence>
<dbReference type="PANTHER" id="PTHR30069">
    <property type="entry name" value="TONB-DEPENDENT OUTER MEMBRANE RECEPTOR"/>
    <property type="match status" value="1"/>
</dbReference>
<dbReference type="Pfam" id="PF07715">
    <property type="entry name" value="Plug"/>
    <property type="match status" value="1"/>
</dbReference>
<keyword evidence="5 11" id="KW-0812">Transmembrane</keyword>
<reference evidence="15 16" key="1">
    <citation type="submission" date="2020-09" db="EMBL/GenBank/DDBJ databases">
        <title>Draft Genome Sequence of Aminobacter carboxidus type strain DSM 1086, a soil Gram-negative carboxydobacterium.</title>
        <authorList>
            <person name="Turrini P."/>
            <person name="Tescari M."/>
            <person name="Artuso I."/>
            <person name="Lugli G.A."/>
            <person name="Frangipani E."/>
            <person name="Ventura M."/>
            <person name="Visca P."/>
        </authorList>
    </citation>
    <scope>NUCLEOTIDE SEQUENCE [LARGE SCALE GENOMIC DNA]</scope>
    <source>
        <strain evidence="15 16">DSM 1086</strain>
    </source>
</reference>
<dbReference type="InterPro" id="IPR036942">
    <property type="entry name" value="Beta-barrel_TonB_sf"/>
</dbReference>
<dbReference type="InterPro" id="IPR012910">
    <property type="entry name" value="Plug_dom"/>
</dbReference>
<evidence type="ECO:0000256" key="8">
    <source>
        <dbReference type="ARBA" id="ARBA00023136"/>
    </source>
</evidence>
<dbReference type="EMBL" id="JACZEP010000002">
    <property type="protein sequence ID" value="MBE1204214.1"/>
    <property type="molecule type" value="Genomic_DNA"/>
</dbReference>
<evidence type="ECO:0000256" key="3">
    <source>
        <dbReference type="ARBA" id="ARBA00022448"/>
    </source>
</evidence>
<dbReference type="InterPro" id="IPR010949">
    <property type="entry name" value="TonB_Hb/transfer/lactofer_rcpt"/>
</dbReference>
<feature type="domain" description="TonB-dependent receptor plug" evidence="14">
    <location>
        <begin position="95"/>
        <end position="201"/>
    </location>
</feature>
<evidence type="ECO:0000256" key="9">
    <source>
        <dbReference type="ARBA" id="ARBA00023170"/>
    </source>
</evidence>
<dbReference type="InterPro" id="IPR037066">
    <property type="entry name" value="Plug_dom_sf"/>
</dbReference>
<dbReference type="SUPFAM" id="SSF56935">
    <property type="entry name" value="Porins"/>
    <property type="match status" value="1"/>
</dbReference>
<evidence type="ECO:0000256" key="4">
    <source>
        <dbReference type="ARBA" id="ARBA00022452"/>
    </source>
</evidence>
<evidence type="ECO:0000256" key="2">
    <source>
        <dbReference type="ARBA" id="ARBA00009810"/>
    </source>
</evidence>
<dbReference type="Gene3D" id="2.40.170.20">
    <property type="entry name" value="TonB-dependent receptor, beta-barrel domain"/>
    <property type="match status" value="1"/>
</dbReference>
<keyword evidence="3 11" id="KW-0813">Transport</keyword>
<keyword evidence="9 15" id="KW-0675">Receptor</keyword>
<keyword evidence="7 12" id="KW-0798">TonB box</keyword>
<dbReference type="CDD" id="cd01347">
    <property type="entry name" value="ligand_gated_channel"/>
    <property type="match status" value="1"/>
</dbReference>
<evidence type="ECO:0000313" key="16">
    <source>
        <dbReference type="Proteomes" id="UP000598227"/>
    </source>
</evidence>
<dbReference type="InterPro" id="IPR011276">
    <property type="entry name" value="TonB_haem/Hb_rcpt"/>
</dbReference>
<feature type="domain" description="TonB-dependent receptor-like beta-barrel" evidence="13">
    <location>
        <begin position="310"/>
        <end position="692"/>
    </location>
</feature>
<evidence type="ECO:0000256" key="6">
    <source>
        <dbReference type="ARBA" id="ARBA00022729"/>
    </source>
</evidence>
<keyword evidence="6" id="KW-0732">Signal</keyword>
<dbReference type="PANTHER" id="PTHR30069:SF41">
    <property type="entry name" value="HEME_HEMOPEXIN UTILIZATION PROTEIN C"/>
    <property type="match status" value="1"/>
</dbReference>
<protein>
    <submittedName>
        <fullName evidence="15">TonB-dependent hemoglobin/transferrin/lactoferrin family receptor</fullName>
    </submittedName>
</protein>
<evidence type="ECO:0000256" key="1">
    <source>
        <dbReference type="ARBA" id="ARBA00004571"/>
    </source>
</evidence>
<dbReference type="InterPro" id="IPR000531">
    <property type="entry name" value="Beta-barrel_TonB"/>
</dbReference>
<evidence type="ECO:0000256" key="7">
    <source>
        <dbReference type="ARBA" id="ARBA00023077"/>
    </source>
</evidence>
<keyword evidence="8 11" id="KW-0472">Membrane</keyword>
<keyword evidence="16" id="KW-1185">Reference proteome</keyword>
<evidence type="ECO:0000256" key="10">
    <source>
        <dbReference type="ARBA" id="ARBA00023237"/>
    </source>
</evidence>
<dbReference type="NCBIfam" id="TIGR01785">
    <property type="entry name" value="TonB-hemin"/>
    <property type="match status" value="1"/>
</dbReference>
<sequence length="728" mass="78541">MTRGPDALPSSQLGAAPAHSASNSVAWTIWGLEVTTFRNFLVAGTALAVIGSGQALAQQPLKIQPASTEVPPKKPAVTLLDRIVISATMLSEAVIDALAPVSTVDDEQLSRTQASTVADIFRTTPGVAASMNGDDPATSINIRGLEQYGRVVVTLDGARQDYWRVGHGSGSFYVEPELLKEATVIRGPVSNAYGSGGIGGVVSFQTKDAGDFLNGDERWALSEKLGYESNGRGFTTSTTGAYRFGDGADVIGNLIYRSRDAYKDGNGAAVPWTGEDVLSGYLKTTLRPVDGHELKLGAILQNYEDIVSGSSGSTSPTLSRYNADTTNQTYSAGYTYLPDDNPYVDLSVNFYHNRTRAEQTQIWPASQIGKFRYYDVATTGVNARNSSRFDAWGLKHTLTYGADYYYLNGDSKEAHFGSGTQRGYGGFLQWQGDYSDWLQVITAIRYDGYQLDGETKTKPVQEASLSGSRWSPRITVGVTPVEGLQLYGTYSEGYRAPGLQDVFRGGGAHGSPDAYTPNLLLQPETARSWEAGVNLKYDDVMVGGDTLRGKLNVFHTDVDDYIDVNLTAARMATNIGAARLRGVETEAIYDFGWGFVNGTATVTDAKMMSGIYAGQTLNNTPLERFSMTFGVRALDDRLTMGVQYLSVGEITRTSRTNPTIPGIVSPGFNITNLFANYAVNDNLRLDAGIENLFNEAYTDPQSSWSTSAATKQGKGQTFKISLIGRIGG</sequence>
<keyword evidence="10 11" id="KW-0998">Cell outer membrane</keyword>
<evidence type="ECO:0000256" key="11">
    <source>
        <dbReference type="PROSITE-ProRule" id="PRU01360"/>
    </source>
</evidence>
<comment type="subcellular location">
    <subcellularLocation>
        <location evidence="1 11">Cell outer membrane</location>
        <topology evidence="1 11">Multi-pass membrane protein</topology>
    </subcellularLocation>
</comment>
<proteinExistence type="inferred from homology"/>
<evidence type="ECO:0000256" key="12">
    <source>
        <dbReference type="RuleBase" id="RU003357"/>
    </source>
</evidence>
<dbReference type="Pfam" id="PF00593">
    <property type="entry name" value="TonB_dep_Rec_b-barrel"/>
    <property type="match status" value="1"/>
</dbReference>
<comment type="similarity">
    <text evidence="2 11 12">Belongs to the TonB-dependent receptor family.</text>
</comment>
<dbReference type="PROSITE" id="PS52016">
    <property type="entry name" value="TONB_DEPENDENT_REC_3"/>
    <property type="match status" value="1"/>
</dbReference>
<dbReference type="InterPro" id="IPR039426">
    <property type="entry name" value="TonB-dep_rcpt-like"/>
</dbReference>
<gene>
    <name evidence="15" type="ORF">IHE39_07945</name>
</gene>
<keyword evidence="4 11" id="KW-1134">Transmembrane beta strand</keyword>
<dbReference type="Proteomes" id="UP000598227">
    <property type="component" value="Unassembled WGS sequence"/>
</dbReference>
<evidence type="ECO:0000256" key="5">
    <source>
        <dbReference type="ARBA" id="ARBA00022692"/>
    </source>
</evidence>
<name>A0ABR9GKU2_9HYPH</name>
<organism evidence="15 16">
    <name type="scientific">Aminobacter carboxidus</name>
    <dbReference type="NCBI Taxonomy" id="376165"/>
    <lineage>
        <taxon>Bacteria</taxon>
        <taxon>Pseudomonadati</taxon>
        <taxon>Pseudomonadota</taxon>
        <taxon>Alphaproteobacteria</taxon>
        <taxon>Hyphomicrobiales</taxon>
        <taxon>Phyllobacteriaceae</taxon>
        <taxon>Aminobacter</taxon>
    </lineage>
</organism>
<evidence type="ECO:0000259" key="14">
    <source>
        <dbReference type="Pfam" id="PF07715"/>
    </source>
</evidence>
<dbReference type="Gene3D" id="2.170.130.10">
    <property type="entry name" value="TonB-dependent receptor, plug domain"/>
    <property type="match status" value="1"/>
</dbReference>
<dbReference type="NCBIfam" id="TIGR01786">
    <property type="entry name" value="TonB-hemlactrns"/>
    <property type="match status" value="1"/>
</dbReference>
<accession>A0ABR9GKU2</accession>
<evidence type="ECO:0000313" key="15">
    <source>
        <dbReference type="EMBL" id="MBE1204214.1"/>
    </source>
</evidence>